<gene>
    <name evidence="2" type="ORF">SAMN05660359_04497</name>
</gene>
<name>A0A1I5IDT9_9ACTN</name>
<feature type="region of interest" description="Disordered" evidence="1">
    <location>
        <begin position="54"/>
        <end position="81"/>
    </location>
</feature>
<dbReference type="EMBL" id="FOWE01000013">
    <property type="protein sequence ID" value="SFO58231.1"/>
    <property type="molecule type" value="Genomic_DNA"/>
</dbReference>
<protein>
    <submittedName>
        <fullName evidence="2">Uncharacterized protein</fullName>
    </submittedName>
</protein>
<keyword evidence="3" id="KW-1185">Reference proteome</keyword>
<sequence>MTILSAYDAGSWDQVDVLLLTVQGATYTVEVGSSVPGQGVPFRVLQFDPEPAWPVAPAADLPSPPWEDGSGCTDQPDTPTP</sequence>
<feature type="compositionally biased region" description="Polar residues" evidence="1">
    <location>
        <begin position="72"/>
        <end position="81"/>
    </location>
</feature>
<proteinExistence type="predicted"/>
<organism evidence="2 3">
    <name type="scientific">Geodermatophilus obscurus</name>
    <dbReference type="NCBI Taxonomy" id="1861"/>
    <lineage>
        <taxon>Bacteria</taxon>
        <taxon>Bacillati</taxon>
        <taxon>Actinomycetota</taxon>
        <taxon>Actinomycetes</taxon>
        <taxon>Geodermatophilales</taxon>
        <taxon>Geodermatophilaceae</taxon>
        <taxon>Geodermatophilus</taxon>
    </lineage>
</organism>
<evidence type="ECO:0000313" key="3">
    <source>
        <dbReference type="Proteomes" id="UP000183642"/>
    </source>
</evidence>
<dbReference type="Proteomes" id="UP000183642">
    <property type="component" value="Unassembled WGS sequence"/>
</dbReference>
<accession>A0A1I5IDT9</accession>
<dbReference type="RefSeq" id="WP_143108291.1">
    <property type="nucleotide sequence ID" value="NZ_FOWE01000013.1"/>
</dbReference>
<evidence type="ECO:0000256" key="1">
    <source>
        <dbReference type="SAM" id="MobiDB-lite"/>
    </source>
</evidence>
<evidence type="ECO:0000313" key="2">
    <source>
        <dbReference type="EMBL" id="SFO58231.1"/>
    </source>
</evidence>
<dbReference type="AlphaFoldDB" id="A0A1I5IDT9"/>
<reference evidence="3" key="1">
    <citation type="submission" date="2016-10" db="EMBL/GenBank/DDBJ databases">
        <authorList>
            <person name="Varghese N."/>
            <person name="Submissions S."/>
        </authorList>
    </citation>
    <scope>NUCLEOTIDE SEQUENCE [LARGE SCALE GENOMIC DNA]</scope>
    <source>
        <strain evidence="3">DSM 43161</strain>
    </source>
</reference>